<dbReference type="RefSeq" id="WP_092676627.1">
    <property type="nucleotide sequence ID" value="NZ_FOGC01000008.1"/>
</dbReference>
<evidence type="ECO:0000256" key="4">
    <source>
        <dbReference type="ARBA" id="ARBA00022679"/>
    </source>
</evidence>
<dbReference type="EMBL" id="FOGC01000008">
    <property type="protein sequence ID" value="SEQ90274.1"/>
    <property type="molecule type" value="Genomic_DNA"/>
</dbReference>
<evidence type="ECO:0000256" key="3">
    <source>
        <dbReference type="ARBA" id="ARBA00022519"/>
    </source>
</evidence>
<dbReference type="SUPFAM" id="SSF53649">
    <property type="entry name" value="Alkaline phosphatase-like"/>
    <property type="match status" value="1"/>
</dbReference>
<dbReference type="Pfam" id="PF00884">
    <property type="entry name" value="Sulfatase"/>
    <property type="match status" value="1"/>
</dbReference>
<feature type="transmembrane region" description="Helical" evidence="8">
    <location>
        <begin position="42"/>
        <end position="64"/>
    </location>
</feature>
<dbReference type="GO" id="GO:0043838">
    <property type="term" value="F:phosphatidylethanolamine:Kdo2-lipid A phosphoethanolamine transferase activity"/>
    <property type="evidence" value="ECO:0007669"/>
    <property type="project" value="TreeGrafter"/>
</dbReference>
<evidence type="ECO:0000256" key="5">
    <source>
        <dbReference type="ARBA" id="ARBA00022692"/>
    </source>
</evidence>
<evidence type="ECO:0000256" key="2">
    <source>
        <dbReference type="ARBA" id="ARBA00022475"/>
    </source>
</evidence>
<evidence type="ECO:0000259" key="10">
    <source>
        <dbReference type="Pfam" id="PF08019"/>
    </source>
</evidence>
<dbReference type="NCBIfam" id="NF008593">
    <property type="entry name" value="PRK11560.1"/>
    <property type="match status" value="1"/>
</dbReference>
<dbReference type="InterPro" id="IPR058130">
    <property type="entry name" value="PEA_transf_C"/>
</dbReference>
<dbReference type="OrthoDB" id="9786870at2"/>
<dbReference type="STRING" id="988801.SAMN05216522_10866"/>
<dbReference type="AlphaFoldDB" id="A0A1H9JU44"/>
<evidence type="ECO:0000256" key="6">
    <source>
        <dbReference type="ARBA" id="ARBA00022989"/>
    </source>
</evidence>
<name>A0A1H9JU44_9GAMM</name>
<evidence type="ECO:0000313" key="11">
    <source>
        <dbReference type="EMBL" id="SEQ90274.1"/>
    </source>
</evidence>
<evidence type="ECO:0000259" key="9">
    <source>
        <dbReference type="Pfam" id="PF00884"/>
    </source>
</evidence>
<dbReference type="InterPro" id="IPR017850">
    <property type="entry name" value="Alkaline_phosphatase_core_sf"/>
</dbReference>
<dbReference type="PANTHER" id="PTHR30443">
    <property type="entry name" value="INNER MEMBRANE PROTEIN"/>
    <property type="match status" value="1"/>
</dbReference>
<keyword evidence="3" id="KW-0997">Cell inner membrane</keyword>
<dbReference type="InterPro" id="IPR012549">
    <property type="entry name" value="EptA-like_N"/>
</dbReference>
<keyword evidence="12" id="KW-1185">Reference proteome</keyword>
<keyword evidence="4 11" id="KW-0808">Transferase</keyword>
<feature type="transmembrane region" description="Helical" evidence="8">
    <location>
        <begin position="124"/>
        <end position="143"/>
    </location>
</feature>
<feature type="domain" description="Phosphoethanolamine transferase N-terminal" evidence="10">
    <location>
        <begin position="59"/>
        <end position="184"/>
    </location>
</feature>
<dbReference type="Proteomes" id="UP000242515">
    <property type="component" value="Unassembled WGS sequence"/>
</dbReference>
<evidence type="ECO:0000256" key="8">
    <source>
        <dbReference type="SAM" id="Phobius"/>
    </source>
</evidence>
<dbReference type="Gene3D" id="3.40.720.10">
    <property type="entry name" value="Alkaline Phosphatase, subunit A"/>
    <property type="match status" value="1"/>
</dbReference>
<keyword evidence="2" id="KW-1003">Cell membrane</keyword>
<gene>
    <name evidence="11" type="ORF">SAMN05216522_10866</name>
</gene>
<dbReference type="GO" id="GO:0009245">
    <property type="term" value="P:lipid A biosynthetic process"/>
    <property type="evidence" value="ECO:0007669"/>
    <property type="project" value="TreeGrafter"/>
</dbReference>
<dbReference type="InterPro" id="IPR000917">
    <property type="entry name" value="Sulfatase_N"/>
</dbReference>
<dbReference type="GO" id="GO:0009244">
    <property type="term" value="P:lipopolysaccharide core region biosynthetic process"/>
    <property type="evidence" value="ECO:0007669"/>
    <property type="project" value="TreeGrafter"/>
</dbReference>
<feature type="transmembrane region" description="Helical" evidence="8">
    <location>
        <begin position="12"/>
        <end position="30"/>
    </location>
</feature>
<organism evidence="11 12">
    <name type="scientific">Rosenbergiella nectarea</name>
    <dbReference type="NCBI Taxonomy" id="988801"/>
    <lineage>
        <taxon>Bacteria</taxon>
        <taxon>Pseudomonadati</taxon>
        <taxon>Pseudomonadota</taxon>
        <taxon>Gammaproteobacteria</taxon>
        <taxon>Enterobacterales</taxon>
        <taxon>Erwiniaceae</taxon>
        <taxon>Rosenbergiella</taxon>
    </lineage>
</organism>
<keyword evidence="7 8" id="KW-0472">Membrane</keyword>
<protein>
    <submittedName>
        <fullName evidence="11">KDO II ethanolaminephosphotransferase</fullName>
    </submittedName>
</protein>
<comment type="subcellular location">
    <subcellularLocation>
        <location evidence="1">Cell inner membrane</location>
        <topology evidence="1">Multi-pass membrane protein</topology>
    </subcellularLocation>
</comment>
<dbReference type="InterPro" id="IPR040423">
    <property type="entry name" value="PEA_transferase"/>
</dbReference>
<proteinExistence type="predicted"/>
<sequence>MIKVRTLSQTQVSLFLAMYVGWFLNSVILYRHIKFAFQQPTVLTWCSVFAEILATFFATFLLLRLTSLGGRWCFKILSSVIVLVSVASAYYMFMFNVIIGYGIIASVLTTTDTDLTTEVVGIWFYLWLIILGLPPLFLIWVNECRVSLAAQSRQVKSALLSWGILCLALALAWLPIRTLDKAYKAQEHQTNRDLPSYGGTVAHTYLPANWLSSLGIFAWSRLNEDVFSEELLDPAERFHYTAPKSLDDTYVVFVIGETTRWDHMGIFGYGRDTTPNLAKEPNLAAFRGESCDTATKLSLRCMFVREGGAANDPGRTLKEENVFSVLRELGFTSELYAMQGEVWFYSKTDANNIEFREQIGSEPENRGKTVDDMLLVPKVAQSVSHFPKGKHLIILHTKGSHYLYSQRYPRSFAKYTPECIGSNDFCSKDQLINAYDNSVRYVDHTLAAIYDQLRDKKAIVFYVADHGESISDNMHFHGTPREMAPPEQFRVPMIVWASTPFLEDSDNKQRFSLLQQQSKAGVTHKHTEIFDSLMGCLGYRSDDGGIKAKNNWCDRATSEAAINAATAQH</sequence>
<dbReference type="GO" id="GO:0005886">
    <property type="term" value="C:plasma membrane"/>
    <property type="evidence" value="ECO:0007669"/>
    <property type="project" value="UniProtKB-SubCell"/>
</dbReference>
<dbReference type="Pfam" id="PF08019">
    <property type="entry name" value="EptA_B_N"/>
    <property type="match status" value="1"/>
</dbReference>
<feature type="transmembrane region" description="Helical" evidence="8">
    <location>
        <begin position="155"/>
        <end position="176"/>
    </location>
</feature>
<reference evidence="12" key="1">
    <citation type="submission" date="2016-10" db="EMBL/GenBank/DDBJ databases">
        <authorList>
            <person name="Varghese N."/>
            <person name="Submissions S."/>
        </authorList>
    </citation>
    <scope>NUCLEOTIDE SEQUENCE [LARGE SCALE GENOMIC DNA]</scope>
    <source>
        <strain evidence="12">8N4</strain>
    </source>
</reference>
<keyword evidence="6 8" id="KW-1133">Transmembrane helix</keyword>
<feature type="transmembrane region" description="Helical" evidence="8">
    <location>
        <begin position="76"/>
        <end position="104"/>
    </location>
</feature>
<dbReference type="CDD" id="cd16017">
    <property type="entry name" value="LptA"/>
    <property type="match status" value="1"/>
</dbReference>
<evidence type="ECO:0000256" key="1">
    <source>
        <dbReference type="ARBA" id="ARBA00004429"/>
    </source>
</evidence>
<keyword evidence="5 8" id="KW-0812">Transmembrane</keyword>
<evidence type="ECO:0000313" key="12">
    <source>
        <dbReference type="Proteomes" id="UP000242515"/>
    </source>
</evidence>
<dbReference type="PANTHER" id="PTHR30443:SF3">
    <property type="entry name" value="KDO(2)-LIPID A PHOSPHOETHANOLAMINE 7''-TRANSFERASE"/>
    <property type="match status" value="1"/>
</dbReference>
<feature type="domain" description="Sulfatase N-terminal" evidence="9">
    <location>
        <begin position="250"/>
        <end position="539"/>
    </location>
</feature>
<evidence type="ECO:0000256" key="7">
    <source>
        <dbReference type="ARBA" id="ARBA00023136"/>
    </source>
</evidence>
<accession>A0A1H9JU44</accession>